<protein>
    <submittedName>
        <fullName evidence="1">Quinone oxidoreductase PIG3</fullName>
    </submittedName>
</protein>
<keyword evidence="2" id="KW-1185">Reference proteome</keyword>
<evidence type="ECO:0000313" key="1">
    <source>
        <dbReference type="EMBL" id="KAI7987783.1"/>
    </source>
</evidence>
<organism evidence="1 2">
    <name type="scientific">Camellia lanceoleosa</name>
    <dbReference type="NCBI Taxonomy" id="1840588"/>
    <lineage>
        <taxon>Eukaryota</taxon>
        <taxon>Viridiplantae</taxon>
        <taxon>Streptophyta</taxon>
        <taxon>Embryophyta</taxon>
        <taxon>Tracheophyta</taxon>
        <taxon>Spermatophyta</taxon>
        <taxon>Magnoliopsida</taxon>
        <taxon>eudicotyledons</taxon>
        <taxon>Gunneridae</taxon>
        <taxon>Pentapetalae</taxon>
        <taxon>asterids</taxon>
        <taxon>Ericales</taxon>
        <taxon>Theaceae</taxon>
        <taxon>Camellia</taxon>
    </lineage>
</organism>
<dbReference type="EMBL" id="CM045771">
    <property type="protein sequence ID" value="KAI7987783.1"/>
    <property type="molecule type" value="Genomic_DNA"/>
</dbReference>
<dbReference type="Proteomes" id="UP001060215">
    <property type="component" value="Chromosome 14"/>
</dbReference>
<reference evidence="1 2" key="1">
    <citation type="journal article" date="2022" name="Plant J.">
        <title>Chromosome-level genome of Camellia lanceoleosa provides a valuable resource for understanding genome evolution and self-incompatibility.</title>
        <authorList>
            <person name="Gong W."/>
            <person name="Xiao S."/>
            <person name="Wang L."/>
            <person name="Liao Z."/>
            <person name="Chang Y."/>
            <person name="Mo W."/>
            <person name="Hu G."/>
            <person name="Li W."/>
            <person name="Zhao G."/>
            <person name="Zhu H."/>
            <person name="Hu X."/>
            <person name="Ji K."/>
            <person name="Xiang X."/>
            <person name="Song Q."/>
            <person name="Yuan D."/>
            <person name="Jin S."/>
            <person name="Zhang L."/>
        </authorList>
    </citation>
    <scope>NUCLEOTIDE SEQUENCE [LARGE SCALE GENOMIC DNA]</scope>
    <source>
        <strain evidence="1">SQ_2022a</strain>
    </source>
</reference>
<evidence type="ECO:0000313" key="2">
    <source>
        <dbReference type="Proteomes" id="UP001060215"/>
    </source>
</evidence>
<gene>
    <name evidence="1" type="ORF">LOK49_LG13G00703</name>
</gene>
<name>A0ACC0FGU7_9ERIC</name>
<comment type="caution">
    <text evidence="1">The sequence shown here is derived from an EMBL/GenBank/DDBJ whole genome shotgun (WGS) entry which is preliminary data.</text>
</comment>
<proteinExistence type="predicted"/>
<sequence length="89" mass="9719">MKAVVITNLGGPKVLRIQEVENPEFKDNKVFIRVEATALSRADTIRRKGLYTPLKGSSSFLSLKCLQWEESSFSADGGGSTTKTSTLPD</sequence>
<accession>A0ACC0FGU7</accession>